<dbReference type="GO" id="GO:0000976">
    <property type="term" value="F:transcription cis-regulatory region binding"/>
    <property type="evidence" value="ECO:0007669"/>
    <property type="project" value="TreeGrafter"/>
</dbReference>
<dbReference type="InterPro" id="IPR036388">
    <property type="entry name" value="WH-like_DNA-bd_sf"/>
</dbReference>
<dbReference type="InterPro" id="IPR000847">
    <property type="entry name" value="LysR_HTH_N"/>
</dbReference>
<dbReference type="SUPFAM" id="SSF53850">
    <property type="entry name" value="Periplasmic binding protein-like II"/>
    <property type="match status" value="1"/>
</dbReference>
<dbReference type="PANTHER" id="PTHR30126:SF88">
    <property type="entry name" value="TRANSCRIPTIONAL REGULATOR-RELATED"/>
    <property type="match status" value="1"/>
</dbReference>
<dbReference type="OrthoDB" id="6988449at2"/>
<keyword evidence="7" id="KW-1185">Reference proteome</keyword>
<dbReference type="InterPro" id="IPR036390">
    <property type="entry name" value="WH_DNA-bd_sf"/>
</dbReference>
<evidence type="ECO:0000256" key="4">
    <source>
        <dbReference type="ARBA" id="ARBA00023163"/>
    </source>
</evidence>
<organism evidence="6 7">
    <name type="scientific">Aeromonas cavernicola</name>
    <dbReference type="NCBI Taxonomy" id="1006623"/>
    <lineage>
        <taxon>Bacteria</taxon>
        <taxon>Pseudomonadati</taxon>
        <taxon>Pseudomonadota</taxon>
        <taxon>Gammaproteobacteria</taxon>
        <taxon>Aeromonadales</taxon>
        <taxon>Aeromonadaceae</taxon>
        <taxon>Aeromonas</taxon>
    </lineage>
</organism>
<dbReference type="GO" id="GO:0003700">
    <property type="term" value="F:DNA-binding transcription factor activity"/>
    <property type="evidence" value="ECO:0007669"/>
    <property type="project" value="InterPro"/>
</dbReference>
<dbReference type="EMBL" id="PGGC01000109">
    <property type="protein sequence ID" value="PJG58457.1"/>
    <property type="molecule type" value="Genomic_DNA"/>
</dbReference>
<evidence type="ECO:0000256" key="1">
    <source>
        <dbReference type="ARBA" id="ARBA00009437"/>
    </source>
</evidence>
<accession>A0A2H9U327</accession>
<dbReference type="SUPFAM" id="SSF46785">
    <property type="entry name" value="Winged helix' DNA-binding domain"/>
    <property type="match status" value="1"/>
</dbReference>
<dbReference type="Pfam" id="PF03466">
    <property type="entry name" value="LysR_substrate"/>
    <property type="match status" value="1"/>
</dbReference>
<dbReference type="InterPro" id="IPR005119">
    <property type="entry name" value="LysR_subst-bd"/>
</dbReference>
<name>A0A2H9U327_9GAMM</name>
<feature type="domain" description="HTH lysR-type" evidence="5">
    <location>
        <begin position="7"/>
        <end position="63"/>
    </location>
</feature>
<dbReference type="PANTHER" id="PTHR30126">
    <property type="entry name" value="HTH-TYPE TRANSCRIPTIONAL REGULATOR"/>
    <property type="match status" value="1"/>
</dbReference>
<dbReference type="Gene3D" id="1.10.10.10">
    <property type="entry name" value="Winged helix-like DNA-binding domain superfamily/Winged helix DNA-binding domain"/>
    <property type="match status" value="1"/>
</dbReference>
<comment type="similarity">
    <text evidence="1">Belongs to the LysR transcriptional regulatory family.</text>
</comment>
<dbReference type="Proteomes" id="UP000235861">
    <property type="component" value="Unassembled WGS sequence"/>
</dbReference>
<dbReference type="Gene3D" id="3.40.190.290">
    <property type="match status" value="1"/>
</dbReference>
<sequence length="296" mass="33512">MFRPKSTFEQWRIFQAVVDYGGYAQAAEALNKSQSALNHAVAKLQQSIGVPLLEVRGRKAVLTPAGAIFLKRARQLSQQMEELELLANNLERQWEPQINLYVSALHPRARLYRALVQFYPRSRGCRINLHERIHCHFNTLQMGDLMITEHLPTEHTGLLLDEVCLIPVCAATHPLASQPSPLNTDALANYNQLSLHPPIHRSVDWNDADDTGWRATHYHEVMTMIAMELGYAWLPRHLIEAELAAGKLVALDLESGSERHVYTYLLTLAPESLGPAAELLLRCLRNEYQGEQGKTR</sequence>
<keyword evidence="4" id="KW-0804">Transcription</keyword>
<protein>
    <submittedName>
        <fullName evidence="6">LysR family transcriptional regulator</fullName>
    </submittedName>
</protein>
<evidence type="ECO:0000256" key="3">
    <source>
        <dbReference type="ARBA" id="ARBA00023125"/>
    </source>
</evidence>
<dbReference type="Pfam" id="PF00126">
    <property type="entry name" value="HTH_1"/>
    <property type="match status" value="1"/>
</dbReference>
<proteinExistence type="inferred from homology"/>
<keyword evidence="3" id="KW-0238">DNA-binding</keyword>
<gene>
    <name evidence="6" type="ORF">CUC53_12625</name>
</gene>
<evidence type="ECO:0000256" key="2">
    <source>
        <dbReference type="ARBA" id="ARBA00023015"/>
    </source>
</evidence>
<dbReference type="AlphaFoldDB" id="A0A2H9U327"/>
<dbReference type="PROSITE" id="PS50931">
    <property type="entry name" value="HTH_LYSR"/>
    <property type="match status" value="1"/>
</dbReference>
<keyword evidence="2" id="KW-0805">Transcription regulation</keyword>
<evidence type="ECO:0000313" key="7">
    <source>
        <dbReference type="Proteomes" id="UP000235861"/>
    </source>
</evidence>
<reference evidence="6 7" key="1">
    <citation type="submission" date="2017-11" db="EMBL/GenBank/DDBJ databases">
        <title>Draft genome sequence of environmental isolate Aeromonas cavernicola sp. nov. MDC 2508.</title>
        <authorList>
            <person name="Colston S.M."/>
            <person name="Navarro A."/>
            <person name="Martinez-Murcia A.J."/>
            <person name="Graf J."/>
        </authorList>
    </citation>
    <scope>NUCLEOTIDE SEQUENCE [LARGE SCALE GENOMIC DNA]</scope>
    <source>
        <strain evidence="6 7">MDC 2508</strain>
    </source>
</reference>
<evidence type="ECO:0000313" key="6">
    <source>
        <dbReference type="EMBL" id="PJG58457.1"/>
    </source>
</evidence>
<evidence type="ECO:0000259" key="5">
    <source>
        <dbReference type="PROSITE" id="PS50931"/>
    </source>
</evidence>
<dbReference type="RefSeq" id="WP_100294481.1">
    <property type="nucleotide sequence ID" value="NZ_PGGC01000109.1"/>
</dbReference>
<comment type="caution">
    <text evidence="6">The sequence shown here is derived from an EMBL/GenBank/DDBJ whole genome shotgun (WGS) entry which is preliminary data.</text>
</comment>